<dbReference type="AlphaFoldDB" id="A0A7S3I448"/>
<dbReference type="EMBL" id="HBIE01023825">
    <property type="protein sequence ID" value="CAE0312387.1"/>
    <property type="molecule type" value="Transcribed_RNA"/>
</dbReference>
<name>A0A7S3I448_9SPIT</name>
<proteinExistence type="predicted"/>
<gene>
    <name evidence="2" type="ORF">FEHR0123_LOCUS7308</name>
</gene>
<keyword evidence="1" id="KW-0472">Membrane</keyword>
<reference evidence="2" key="1">
    <citation type="submission" date="2021-01" db="EMBL/GenBank/DDBJ databases">
        <authorList>
            <person name="Corre E."/>
            <person name="Pelletier E."/>
            <person name="Niang G."/>
            <person name="Scheremetjew M."/>
            <person name="Finn R."/>
            <person name="Kale V."/>
            <person name="Holt S."/>
            <person name="Cochrane G."/>
            <person name="Meng A."/>
            <person name="Brown T."/>
            <person name="Cohen L."/>
        </authorList>
    </citation>
    <scope>NUCLEOTIDE SEQUENCE</scope>
    <source>
        <strain evidence="2">Fehren 1</strain>
    </source>
</reference>
<evidence type="ECO:0000313" key="2">
    <source>
        <dbReference type="EMBL" id="CAE0312387.1"/>
    </source>
</evidence>
<organism evidence="2">
    <name type="scientific">Favella ehrenbergii</name>
    <dbReference type="NCBI Taxonomy" id="182087"/>
    <lineage>
        <taxon>Eukaryota</taxon>
        <taxon>Sar</taxon>
        <taxon>Alveolata</taxon>
        <taxon>Ciliophora</taxon>
        <taxon>Intramacronucleata</taxon>
        <taxon>Spirotrichea</taxon>
        <taxon>Choreotrichia</taxon>
        <taxon>Tintinnida</taxon>
        <taxon>Xystonellidae</taxon>
        <taxon>Favella</taxon>
    </lineage>
</organism>
<protein>
    <submittedName>
        <fullName evidence="2">Uncharacterized protein</fullName>
    </submittedName>
</protein>
<accession>A0A7S3I448</accession>
<keyword evidence="1" id="KW-1133">Transmembrane helix</keyword>
<feature type="transmembrane region" description="Helical" evidence="1">
    <location>
        <begin position="13"/>
        <end position="31"/>
    </location>
</feature>
<keyword evidence="1" id="KW-0812">Transmembrane</keyword>
<evidence type="ECO:0000256" key="1">
    <source>
        <dbReference type="SAM" id="Phobius"/>
    </source>
</evidence>
<sequence length="103" mass="11696">MIESLVTSDSSNAYLRISLIYGFLAAVFEYIQVAYSADALRYIDQDWNMIAPKDKLCPSLFYEIGICSYWQDPAVPVEDDSNRTQVEVDPADDDDAREQIIGF</sequence>